<organism evidence="2 3">
    <name type="scientific">Solanum tuberosum</name>
    <name type="common">Potato</name>
    <dbReference type="NCBI Taxonomy" id="4113"/>
    <lineage>
        <taxon>Eukaryota</taxon>
        <taxon>Viridiplantae</taxon>
        <taxon>Streptophyta</taxon>
        <taxon>Embryophyta</taxon>
        <taxon>Tracheophyta</taxon>
        <taxon>Spermatophyta</taxon>
        <taxon>Magnoliopsida</taxon>
        <taxon>eudicotyledons</taxon>
        <taxon>Gunneridae</taxon>
        <taxon>Pentapetalae</taxon>
        <taxon>asterids</taxon>
        <taxon>lamiids</taxon>
        <taxon>Solanales</taxon>
        <taxon>Solanaceae</taxon>
        <taxon>Solanoideae</taxon>
        <taxon>Solaneae</taxon>
        <taxon>Solanum</taxon>
    </lineage>
</organism>
<comment type="caution">
    <text evidence="2">The sequence shown here is derived from an EMBL/GenBank/DDBJ whole genome shotgun (WGS) entry which is preliminary data.</text>
</comment>
<name>A0ABQ7U662_SOLTU</name>
<dbReference type="InterPro" id="IPR002156">
    <property type="entry name" value="RNaseH_domain"/>
</dbReference>
<dbReference type="Proteomes" id="UP000826656">
    <property type="component" value="Unassembled WGS sequence"/>
</dbReference>
<dbReference type="Gene3D" id="3.30.420.10">
    <property type="entry name" value="Ribonuclease H-like superfamily/Ribonuclease H"/>
    <property type="match status" value="1"/>
</dbReference>
<dbReference type="InterPro" id="IPR044730">
    <property type="entry name" value="RNase_H-like_dom_plant"/>
</dbReference>
<dbReference type="InterPro" id="IPR036397">
    <property type="entry name" value="RNaseH_sf"/>
</dbReference>
<dbReference type="PANTHER" id="PTHR47723:SF19">
    <property type="entry name" value="POLYNUCLEOTIDYL TRANSFERASE, RIBONUCLEASE H-LIKE SUPERFAMILY PROTEIN"/>
    <property type="match status" value="1"/>
</dbReference>
<dbReference type="Pfam" id="PF13456">
    <property type="entry name" value="RVT_3"/>
    <property type="match status" value="1"/>
</dbReference>
<gene>
    <name evidence="2" type="ORF">KY290_035480</name>
</gene>
<evidence type="ECO:0000313" key="3">
    <source>
        <dbReference type="Proteomes" id="UP000826656"/>
    </source>
</evidence>
<sequence length="341" mass="39572">MLEANYQKIPFTEARAKFGTQDNIDCVCCPVPQSESIQHVFVEGKAAEHIWRTLGSPLGIIHQQVHARNILNNWWKTKPSNEIHKLILKATPILIFWEIWKAWTGCRFGNNNKFHHYKMVTQCIWNIKVVLHYSFPSFDTKESWNRICEKIERIRPPIRCSSVCWIRPQKGMVKINMDGSFFSNDKRAEIGGLVRHDNGNIIVAFSIPVQCNSNNHAEILAVDYGIKWCINHGYNNLQIELDSLVIANMLRNKSTNNMKIKHIVDRITNVLTGTNHHFSHCFREANQVADFSSKNASSSGNSTFYHSFQELPREARGLFQLDKWQLPTIRRRFEKCNFFVS</sequence>
<dbReference type="PANTHER" id="PTHR47723">
    <property type="entry name" value="OS05G0353850 PROTEIN"/>
    <property type="match status" value="1"/>
</dbReference>
<reference evidence="2 3" key="1">
    <citation type="journal article" date="2021" name="bioRxiv">
        <title>Chromosome-scale and haplotype-resolved genome assembly of a tetraploid potato cultivar.</title>
        <authorList>
            <person name="Sun H."/>
            <person name="Jiao W.-B."/>
            <person name="Krause K."/>
            <person name="Campoy J.A."/>
            <person name="Goel M."/>
            <person name="Folz-Donahue K."/>
            <person name="Kukat C."/>
            <person name="Huettel B."/>
            <person name="Schneeberger K."/>
        </authorList>
    </citation>
    <scope>NUCLEOTIDE SEQUENCE [LARGE SCALE GENOMIC DNA]</scope>
    <source>
        <strain evidence="2">SolTubOtavaFocal</strain>
        <tissue evidence="2">Leaves</tissue>
    </source>
</reference>
<accession>A0ABQ7U662</accession>
<dbReference type="InterPro" id="IPR012337">
    <property type="entry name" value="RNaseH-like_sf"/>
</dbReference>
<protein>
    <recommendedName>
        <fullName evidence="1">RNase H type-1 domain-containing protein</fullName>
    </recommendedName>
</protein>
<evidence type="ECO:0000259" key="1">
    <source>
        <dbReference type="Pfam" id="PF13456"/>
    </source>
</evidence>
<dbReference type="InterPro" id="IPR053151">
    <property type="entry name" value="RNase_H-like"/>
</dbReference>
<evidence type="ECO:0000313" key="2">
    <source>
        <dbReference type="EMBL" id="KAH0742437.1"/>
    </source>
</evidence>
<dbReference type="SUPFAM" id="SSF53098">
    <property type="entry name" value="Ribonuclease H-like"/>
    <property type="match status" value="1"/>
</dbReference>
<proteinExistence type="predicted"/>
<feature type="domain" description="RNase H type-1" evidence="1">
    <location>
        <begin position="176"/>
        <end position="295"/>
    </location>
</feature>
<dbReference type="CDD" id="cd06222">
    <property type="entry name" value="RNase_H_like"/>
    <property type="match status" value="1"/>
</dbReference>
<dbReference type="EMBL" id="JAIVGD010000026">
    <property type="protein sequence ID" value="KAH0742437.1"/>
    <property type="molecule type" value="Genomic_DNA"/>
</dbReference>
<keyword evidence="3" id="KW-1185">Reference proteome</keyword>